<comment type="caution">
    <text evidence="1">The sequence shown here is derived from an EMBL/GenBank/DDBJ whole genome shotgun (WGS) entry which is preliminary data.</text>
</comment>
<evidence type="ECO:0000313" key="1">
    <source>
        <dbReference type="EMBL" id="KAG6372910.1"/>
    </source>
</evidence>
<evidence type="ECO:0000313" key="2">
    <source>
        <dbReference type="Proteomes" id="UP000683000"/>
    </source>
</evidence>
<name>A0A8I2YIX1_9AGAM</name>
<proteinExistence type="predicted"/>
<accession>A0A8I2YIX1</accession>
<keyword evidence="2" id="KW-1185">Reference proteome</keyword>
<organism evidence="1 2">
    <name type="scientific">Boletus reticuloceps</name>
    <dbReference type="NCBI Taxonomy" id="495285"/>
    <lineage>
        <taxon>Eukaryota</taxon>
        <taxon>Fungi</taxon>
        <taxon>Dikarya</taxon>
        <taxon>Basidiomycota</taxon>
        <taxon>Agaricomycotina</taxon>
        <taxon>Agaricomycetes</taxon>
        <taxon>Agaricomycetidae</taxon>
        <taxon>Boletales</taxon>
        <taxon>Boletineae</taxon>
        <taxon>Boletaceae</taxon>
        <taxon>Boletoideae</taxon>
        <taxon>Boletus</taxon>
    </lineage>
</organism>
<protein>
    <submittedName>
        <fullName evidence="1">Uncharacterized protein</fullName>
    </submittedName>
</protein>
<sequence>MTKDLGFVNDDKVTPELKEGLDVFLLVRKILKLKDMLRCESEHQAIQEQLVKQVICSMGTMKLPAWLLAMLGHYSSIKGYEVASAEECVKYWKEHTEQYVQEWALSSSFDRLSLKAMPSSRWTYDQTKCA</sequence>
<dbReference type="AlphaFoldDB" id="A0A8I2YIX1"/>
<dbReference type="EMBL" id="JAGFBS010000024">
    <property type="protein sequence ID" value="KAG6372910.1"/>
    <property type="molecule type" value="Genomic_DNA"/>
</dbReference>
<reference evidence="1" key="1">
    <citation type="submission" date="2021-03" db="EMBL/GenBank/DDBJ databases">
        <title>Evolutionary innovations through gain and loss of genes in the ectomycorrhizal Boletales.</title>
        <authorList>
            <person name="Wu G."/>
            <person name="Miyauchi S."/>
            <person name="Morin E."/>
            <person name="Yang Z.-L."/>
            <person name="Xu J."/>
            <person name="Martin F.M."/>
        </authorList>
    </citation>
    <scope>NUCLEOTIDE SEQUENCE</scope>
    <source>
        <strain evidence="1">BR01</strain>
    </source>
</reference>
<dbReference type="Proteomes" id="UP000683000">
    <property type="component" value="Unassembled WGS sequence"/>
</dbReference>
<gene>
    <name evidence="1" type="ORF">JVT61DRAFT_6922</name>
</gene>
<dbReference type="OrthoDB" id="2698905at2759"/>